<feature type="transmembrane region" description="Helical" evidence="7">
    <location>
        <begin position="182"/>
        <end position="204"/>
    </location>
</feature>
<sequence>MNRTLPQSILLYTTLVVVICILLFPVYWMVITSLAPSNALRSFPPQFWPQNPQWQTYTNLIFNTDMPRWLMNSALVAVVATGISMLVSVLAAYSLSRYTMKGGEAVGLFILMSKMLPATMLIIPLFGIFRNLGLMGSLWSLIIAHATAIVPFATWMLKGYFDSIPQELEQAAQVDGCTPWGALFRVILPVSAPGLAATALYGFVLSWADYLYARTFLANAAGNWTANVGIATFKGEYQTDWNVIMAASLLAALPIMIAYLFLQRYLVGGLTAGAGK</sequence>
<evidence type="ECO:0000256" key="3">
    <source>
        <dbReference type="ARBA" id="ARBA00022475"/>
    </source>
</evidence>
<evidence type="ECO:0000256" key="6">
    <source>
        <dbReference type="ARBA" id="ARBA00023136"/>
    </source>
</evidence>
<dbReference type="CDD" id="cd06261">
    <property type="entry name" value="TM_PBP2"/>
    <property type="match status" value="1"/>
</dbReference>
<evidence type="ECO:0000313" key="10">
    <source>
        <dbReference type="Proteomes" id="UP000028981"/>
    </source>
</evidence>
<feature type="transmembrane region" description="Helical" evidence="7">
    <location>
        <begin position="138"/>
        <end position="161"/>
    </location>
</feature>
<evidence type="ECO:0000256" key="5">
    <source>
        <dbReference type="ARBA" id="ARBA00022989"/>
    </source>
</evidence>
<comment type="caution">
    <text evidence="9">The sequence shown here is derived from an EMBL/GenBank/DDBJ whole genome shotgun (WGS) entry which is preliminary data.</text>
</comment>
<dbReference type="EMBL" id="JQGC01000006">
    <property type="protein sequence ID" value="KFL31519.1"/>
    <property type="molecule type" value="Genomic_DNA"/>
</dbReference>
<evidence type="ECO:0000259" key="8">
    <source>
        <dbReference type="PROSITE" id="PS50928"/>
    </source>
</evidence>
<keyword evidence="2 7" id="KW-0813">Transport</keyword>
<evidence type="ECO:0000256" key="1">
    <source>
        <dbReference type="ARBA" id="ARBA00004651"/>
    </source>
</evidence>
<evidence type="ECO:0000313" key="9">
    <source>
        <dbReference type="EMBL" id="KFL31519.1"/>
    </source>
</evidence>
<keyword evidence="6 7" id="KW-0472">Membrane</keyword>
<comment type="similarity">
    <text evidence="7">Belongs to the binding-protein-dependent transport system permease family.</text>
</comment>
<keyword evidence="3" id="KW-1003">Cell membrane</keyword>
<dbReference type="InterPro" id="IPR050901">
    <property type="entry name" value="BP-dep_ABC_trans_perm"/>
</dbReference>
<comment type="subcellular location">
    <subcellularLocation>
        <location evidence="1 7">Cell membrane</location>
        <topology evidence="1 7">Multi-pass membrane protein</topology>
    </subcellularLocation>
</comment>
<dbReference type="GO" id="GO:0055085">
    <property type="term" value="P:transmembrane transport"/>
    <property type="evidence" value="ECO:0007669"/>
    <property type="project" value="InterPro"/>
</dbReference>
<dbReference type="Proteomes" id="UP000028981">
    <property type="component" value="Unassembled WGS sequence"/>
</dbReference>
<dbReference type="STRING" id="46914.JP75_08295"/>
<evidence type="ECO:0000256" key="4">
    <source>
        <dbReference type="ARBA" id="ARBA00022692"/>
    </source>
</evidence>
<keyword evidence="5 7" id="KW-1133">Transmembrane helix</keyword>
<feature type="transmembrane region" description="Helical" evidence="7">
    <location>
        <begin position="9"/>
        <end position="30"/>
    </location>
</feature>
<dbReference type="Gene3D" id="1.10.3720.10">
    <property type="entry name" value="MetI-like"/>
    <property type="match status" value="1"/>
</dbReference>
<feature type="transmembrane region" description="Helical" evidence="7">
    <location>
        <begin position="243"/>
        <end position="262"/>
    </location>
</feature>
<feature type="transmembrane region" description="Helical" evidence="7">
    <location>
        <begin position="105"/>
        <end position="126"/>
    </location>
</feature>
<dbReference type="InterPro" id="IPR000515">
    <property type="entry name" value="MetI-like"/>
</dbReference>
<evidence type="ECO:0000256" key="2">
    <source>
        <dbReference type="ARBA" id="ARBA00022448"/>
    </source>
</evidence>
<reference evidence="9 10" key="1">
    <citation type="submission" date="2014-08" db="EMBL/GenBank/DDBJ databases">
        <authorList>
            <person name="Hassan Y.I."/>
            <person name="Lepp D."/>
            <person name="Zhou T."/>
        </authorList>
    </citation>
    <scope>NUCLEOTIDE SEQUENCE [LARGE SCALE GENOMIC DNA]</scope>
    <source>
        <strain evidence="9 10">IFO13584</strain>
    </source>
</reference>
<accession>A0A087M3R6</accession>
<dbReference type="GO" id="GO:0005886">
    <property type="term" value="C:plasma membrane"/>
    <property type="evidence" value="ECO:0007669"/>
    <property type="project" value="UniProtKB-SubCell"/>
</dbReference>
<keyword evidence="10" id="KW-1185">Reference proteome</keyword>
<dbReference type="PANTHER" id="PTHR32243:SF18">
    <property type="entry name" value="INNER MEMBRANE ABC TRANSPORTER PERMEASE PROTEIN YCJP"/>
    <property type="match status" value="1"/>
</dbReference>
<dbReference type="RefSeq" id="WP_035081382.1">
    <property type="nucleotide sequence ID" value="NZ_JQGC01000006.1"/>
</dbReference>
<name>A0A087M3R6_9HYPH</name>
<feature type="domain" description="ABC transmembrane type-1" evidence="8">
    <location>
        <begin position="70"/>
        <end position="262"/>
    </location>
</feature>
<protein>
    <submittedName>
        <fullName evidence="9">ABC transporter permease</fullName>
    </submittedName>
</protein>
<dbReference type="InterPro" id="IPR035906">
    <property type="entry name" value="MetI-like_sf"/>
</dbReference>
<dbReference type="PANTHER" id="PTHR32243">
    <property type="entry name" value="MALTOSE TRANSPORT SYSTEM PERMEASE-RELATED"/>
    <property type="match status" value="1"/>
</dbReference>
<dbReference type="PROSITE" id="PS50928">
    <property type="entry name" value="ABC_TM1"/>
    <property type="match status" value="1"/>
</dbReference>
<evidence type="ECO:0000256" key="7">
    <source>
        <dbReference type="RuleBase" id="RU363032"/>
    </source>
</evidence>
<proteinExistence type="inferred from homology"/>
<organism evidence="9 10">
    <name type="scientific">Devosia riboflavina</name>
    <dbReference type="NCBI Taxonomy" id="46914"/>
    <lineage>
        <taxon>Bacteria</taxon>
        <taxon>Pseudomonadati</taxon>
        <taxon>Pseudomonadota</taxon>
        <taxon>Alphaproteobacteria</taxon>
        <taxon>Hyphomicrobiales</taxon>
        <taxon>Devosiaceae</taxon>
        <taxon>Devosia</taxon>
    </lineage>
</organism>
<feature type="transmembrane region" description="Helical" evidence="7">
    <location>
        <begin position="69"/>
        <end position="93"/>
    </location>
</feature>
<dbReference type="OrthoDB" id="9815445at2"/>
<gene>
    <name evidence="9" type="ORF">JP75_08295</name>
</gene>
<dbReference type="AlphaFoldDB" id="A0A087M3R6"/>
<keyword evidence="4 7" id="KW-0812">Transmembrane</keyword>
<dbReference type="SUPFAM" id="SSF161098">
    <property type="entry name" value="MetI-like"/>
    <property type="match status" value="1"/>
</dbReference>
<dbReference type="Pfam" id="PF00528">
    <property type="entry name" value="BPD_transp_1"/>
    <property type="match status" value="1"/>
</dbReference>